<dbReference type="FunFam" id="3.30.450.20:FF:000099">
    <property type="entry name" value="Sensory box sensor histidine kinase"/>
    <property type="match status" value="1"/>
</dbReference>
<dbReference type="SUPFAM" id="SSF47384">
    <property type="entry name" value="Homodimeric domain of signal transducing histidine kinase"/>
    <property type="match status" value="1"/>
</dbReference>
<dbReference type="Pfam" id="PF08447">
    <property type="entry name" value="PAS_3"/>
    <property type="match status" value="1"/>
</dbReference>
<evidence type="ECO:0000259" key="9">
    <source>
        <dbReference type="PROSITE" id="PS50109"/>
    </source>
</evidence>
<keyword evidence="6" id="KW-0418">Kinase</keyword>
<comment type="catalytic activity">
    <reaction evidence="1">
        <text>ATP + protein L-histidine = ADP + protein N-phospho-L-histidine.</text>
        <dbReference type="EC" id="2.7.13.3"/>
    </reaction>
</comment>
<gene>
    <name evidence="12" type="ORF">BDD14_4957</name>
</gene>
<dbReference type="SMART" id="SM00388">
    <property type="entry name" value="HisKA"/>
    <property type="match status" value="1"/>
</dbReference>
<dbReference type="Pfam" id="PF00512">
    <property type="entry name" value="HisKA"/>
    <property type="match status" value="1"/>
</dbReference>
<dbReference type="OrthoDB" id="111890at2"/>
<dbReference type="PROSITE" id="PS50113">
    <property type="entry name" value="PAC"/>
    <property type="match status" value="1"/>
</dbReference>
<dbReference type="InterPro" id="IPR000014">
    <property type="entry name" value="PAS"/>
</dbReference>
<keyword evidence="7" id="KW-0067">ATP-binding</keyword>
<dbReference type="GO" id="GO:0042802">
    <property type="term" value="F:identical protein binding"/>
    <property type="evidence" value="ECO:0007669"/>
    <property type="project" value="UniProtKB-ARBA"/>
</dbReference>
<dbReference type="CDD" id="cd00082">
    <property type="entry name" value="HisKA"/>
    <property type="match status" value="1"/>
</dbReference>
<protein>
    <recommendedName>
        <fullName evidence="2">histidine kinase</fullName>
        <ecNumber evidence="2">2.7.13.3</ecNumber>
    </recommendedName>
</protein>
<dbReference type="InterPro" id="IPR035965">
    <property type="entry name" value="PAS-like_dom_sf"/>
</dbReference>
<dbReference type="InterPro" id="IPR036890">
    <property type="entry name" value="HATPase_C_sf"/>
</dbReference>
<evidence type="ECO:0000256" key="4">
    <source>
        <dbReference type="ARBA" id="ARBA00022679"/>
    </source>
</evidence>
<dbReference type="InterPro" id="IPR036097">
    <property type="entry name" value="HisK_dim/P_sf"/>
</dbReference>
<dbReference type="InterPro" id="IPR013655">
    <property type="entry name" value="PAS_fold_3"/>
</dbReference>
<dbReference type="SMART" id="SM00387">
    <property type="entry name" value="HATPase_c"/>
    <property type="match status" value="1"/>
</dbReference>
<comment type="caution">
    <text evidence="12">The sequence shown here is derived from an EMBL/GenBank/DDBJ whole genome shotgun (WGS) entry which is preliminary data.</text>
</comment>
<reference evidence="12 13" key="1">
    <citation type="submission" date="2019-02" db="EMBL/GenBank/DDBJ databases">
        <title>Genomic Encyclopedia of Archaeal and Bacterial Type Strains, Phase II (KMG-II): from individual species to whole genera.</title>
        <authorList>
            <person name="Goeker M."/>
        </authorList>
    </citation>
    <scope>NUCLEOTIDE SEQUENCE [LARGE SCALE GENOMIC DNA]</scope>
    <source>
        <strain evidence="12 13">DSM 18101</strain>
    </source>
</reference>
<dbReference type="InterPro" id="IPR052162">
    <property type="entry name" value="Sensor_kinase/Photoreceptor"/>
</dbReference>
<dbReference type="FunFam" id="3.30.565.10:FF:000042">
    <property type="entry name" value="Two-component sensor histidine kinase KdpD"/>
    <property type="match status" value="1"/>
</dbReference>
<dbReference type="GO" id="GO:0005524">
    <property type="term" value="F:ATP binding"/>
    <property type="evidence" value="ECO:0007669"/>
    <property type="project" value="UniProtKB-KW"/>
</dbReference>
<evidence type="ECO:0000256" key="5">
    <source>
        <dbReference type="ARBA" id="ARBA00022741"/>
    </source>
</evidence>
<evidence type="ECO:0000256" key="3">
    <source>
        <dbReference type="ARBA" id="ARBA00022553"/>
    </source>
</evidence>
<keyword evidence="5" id="KW-0547">Nucleotide-binding</keyword>
<dbReference type="Pfam" id="PF02518">
    <property type="entry name" value="HATPase_c"/>
    <property type="match status" value="1"/>
</dbReference>
<dbReference type="SUPFAM" id="SSF55785">
    <property type="entry name" value="PYP-like sensor domain (PAS domain)"/>
    <property type="match status" value="1"/>
</dbReference>
<keyword evidence="3" id="KW-0597">Phosphoprotein</keyword>
<dbReference type="InterPro" id="IPR003661">
    <property type="entry name" value="HisK_dim/P_dom"/>
</dbReference>
<dbReference type="Gene3D" id="3.30.565.10">
    <property type="entry name" value="Histidine kinase-like ATPase, C-terminal domain"/>
    <property type="match status" value="1"/>
</dbReference>
<dbReference type="PROSITE" id="PS50109">
    <property type="entry name" value="HIS_KIN"/>
    <property type="match status" value="1"/>
</dbReference>
<evidence type="ECO:0000256" key="6">
    <source>
        <dbReference type="ARBA" id="ARBA00022777"/>
    </source>
</evidence>
<dbReference type="Gene3D" id="3.30.450.20">
    <property type="entry name" value="PAS domain"/>
    <property type="match status" value="1"/>
</dbReference>
<evidence type="ECO:0000259" key="10">
    <source>
        <dbReference type="PROSITE" id="PS50112"/>
    </source>
</evidence>
<dbReference type="PRINTS" id="PR00344">
    <property type="entry name" value="BCTRLSENSOR"/>
</dbReference>
<evidence type="ECO:0000256" key="7">
    <source>
        <dbReference type="ARBA" id="ARBA00022840"/>
    </source>
</evidence>
<dbReference type="Proteomes" id="UP000292958">
    <property type="component" value="Unassembled WGS sequence"/>
</dbReference>
<dbReference type="AlphaFoldDB" id="A0A4Q7YZL7"/>
<evidence type="ECO:0000313" key="13">
    <source>
        <dbReference type="Proteomes" id="UP000292958"/>
    </source>
</evidence>
<proteinExistence type="predicted"/>
<dbReference type="CDD" id="cd00130">
    <property type="entry name" value="PAS"/>
    <property type="match status" value="1"/>
</dbReference>
<feature type="domain" description="Histidine kinase" evidence="9">
    <location>
        <begin position="371"/>
        <end position="584"/>
    </location>
</feature>
<accession>A0A4Q7YZL7</accession>
<dbReference type="EMBL" id="SHKW01000001">
    <property type="protein sequence ID" value="RZU43300.1"/>
    <property type="molecule type" value="Genomic_DNA"/>
</dbReference>
<dbReference type="PANTHER" id="PTHR43304:SF1">
    <property type="entry name" value="PAC DOMAIN-CONTAINING PROTEIN"/>
    <property type="match status" value="1"/>
</dbReference>
<dbReference type="InterPro" id="IPR003594">
    <property type="entry name" value="HATPase_dom"/>
</dbReference>
<keyword evidence="13" id="KW-1185">Reference proteome</keyword>
<evidence type="ECO:0000259" key="11">
    <source>
        <dbReference type="PROSITE" id="PS50113"/>
    </source>
</evidence>
<keyword evidence="8" id="KW-0902">Two-component regulatory system</keyword>
<dbReference type="SMART" id="SM00091">
    <property type="entry name" value="PAS"/>
    <property type="match status" value="1"/>
</dbReference>
<dbReference type="PROSITE" id="PS50112">
    <property type="entry name" value="PAS"/>
    <property type="match status" value="1"/>
</dbReference>
<feature type="domain" description="PAS" evidence="10">
    <location>
        <begin position="229"/>
        <end position="299"/>
    </location>
</feature>
<evidence type="ECO:0000256" key="8">
    <source>
        <dbReference type="ARBA" id="ARBA00023012"/>
    </source>
</evidence>
<dbReference type="InterPro" id="IPR005467">
    <property type="entry name" value="His_kinase_dom"/>
</dbReference>
<dbReference type="EC" id="2.7.13.3" evidence="2"/>
<organism evidence="12 13">
    <name type="scientific">Edaphobacter modestus</name>
    <dbReference type="NCBI Taxonomy" id="388466"/>
    <lineage>
        <taxon>Bacteria</taxon>
        <taxon>Pseudomonadati</taxon>
        <taxon>Acidobacteriota</taxon>
        <taxon>Terriglobia</taxon>
        <taxon>Terriglobales</taxon>
        <taxon>Acidobacteriaceae</taxon>
        <taxon>Edaphobacter</taxon>
    </lineage>
</organism>
<keyword evidence="4" id="KW-0808">Transferase</keyword>
<sequence>MTRADCGSQPVKVSSISKSTNLLGFGEFQVAASLRSRALEEMNSALRPRCGYPYAVARQMWRVRWVVSVMALSCMMFACRANKNPSGPAIEFTRVPLATEGGPDRMEPIEGRVIRGSPGQRVVLFAHWGTWWVQPLVDHPFTTIQPDSKWRSSTHFGTEYAALLVDATYQPPARIDFLPSTGHGVVAVAVVEGRPVFWQTWWFLLTATLASAVIVAACFRYRMVRLANEEQKFREAIETMPAMALITRSDGYCTFVNRGWVEFTGLTVERSSGSGWQAAVHPDDLSRVVNRWRASLASGEPLEHEVRVGRVADGAYRWFLIRAVPLRDKRGKILKWCGAATDIEDRQRAQQLQASLTHINRVNSMGELVASISHELLQPITATTLNAKTSLRWLQRDPPDLTQVREGTEKIIEAVTRASEIIDRLRSLYKKAAPKRELVAMNEVVSEMAGMLRSEATRHGVSIRTDLKDDLPMTAADRVQLQQVLMNLMLNGIEAMSETGGVLTVKSQLGPDGKIQISVNDTGPGLPPGKSDQLFEAFFTTKPQGSGMGLSISKSIVEAHGGRIWATMNGGCGATFHFALPSAAEEANNHDTVT</sequence>
<dbReference type="InterPro" id="IPR004358">
    <property type="entry name" value="Sig_transdc_His_kin-like_C"/>
</dbReference>
<dbReference type="PANTHER" id="PTHR43304">
    <property type="entry name" value="PHYTOCHROME-LIKE PROTEIN CPH1"/>
    <property type="match status" value="1"/>
</dbReference>
<dbReference type="NCBIfam" id="TIGR00229">
    <property type="entry name" value="sensory_box"/>
    <property type="match status" value="1"/>
</dbReference>
<feature type="domain" description="PAC" evidence="11">
    <location>
        <begin position="302"/>
        <end position="355"/>
    </location>
</feature>
<name>A0A4Q7YZL7_9BACT</name>
<dbReference type="Gene3D" id="1.10.287.130">
    <property type="match status" value="1"/>
</dbReference>
<evidence type="ECO:0000313" key="12">
    <source>
        <dbReference type="EMBL" id="RZU43300.1"/>
    </source>
</evidence>
<dbReference type="SUPFAM" id="SSF55874">
    <property type="entry name" value="ATPase domain of HSP90 chaperone/DNA topoisomerase II/histidine kinase"/>
    <property type="match status" value="1"/>
</dbReference>
<evidence type="ECO:0000256" key="1">
    <source>
        <dbReference type="ARBA" id="ARBA00000085"/>
    </source>
</evidence>
<evidence type="ECO:0000256" key="2">
    <source>
        <dbReference type="ARBA" id="ARBA00012438"/>
    </source>
</evidence>
<dbReference type="GO" id="GO:0000155">
    <property type="term" value="F:phosphorelay sensor kinase activity"/>
    <property type="evidence" value="ECO:0007669"/>
    <property type="project" value="InterPro"/>
</dbReference>
<dbReference type="InterPro" id="IPR000700">
    <property type="entry name" value="PAS-assoc_C"/>
</dbReference>